<dbReference type="RefSeq" id="WP_072743997.1">
    <property type="nucleotide sequence ID" value="NZ_FQXR01000005.1"/>
</dbReference>
<sequence length="182" mass="20597">MNKYILDREDTVLLIIDIQDRLVKPMKYGEKVIEKTKILISAAAELNMPIIYTEQYPKGLGNTVSELEEVLKNGKRFEKVEFSAYTEEVKKYIQSTGRKKVIISGMETHVCVFQTARDLLSDGYDVFIVEDGVCSRAKENYVNGLSLMANMGAVITNTETVIFDLLKKAGTKEFKVLSKLIK</sequence>
<dbReference type="InterPro" id="IPR000868">
    <property type="entry name" value="Isochorismatase-like_dom"/>
</dbReference>
<feature type="domain" description="Isochorismatase-like" evidence="1">
    <location>
        <begin position="11"/>
        <end position="159"/>
    </location>
</feature>
<dbReference type="Gene3D" id="3.40.50.850">
    <property type="entry name" value="Isochorismatase-like"/>
    <property type="match status" value="1"/>
</dbReference>
<organism evidence="2 3">
    <name type="scientific">Sporanaerobacter acetigenes DSM 13106</name>
    <dbReference type="NCBI Taxonomy" id="1123281"/>
    <lineage>
        <taxon>Bacteria</taxon>
        <taxon>Bacillati</taxon>
        <taxon>Bacillota</taxon>
        <taxon>Tissierellia</taxon>
        <taxon>Tissierellales</taxon>
        <taxon>Sporanaerobacteraceae</taxon>
        <taxon>Sporanaerobacter</taxon>
    </lineage>
</organism>
<reference evidence="2 3" key="1">
    <citation type="submission" date="2016-11" db="EMBL/GenBank/DDBJ databases">
        <authorList>
            <person name="Jaros S."/>
            <person name="Januszkiewicz K."/>
            <person name="Wedrychowicz H."/>
        </authorList>
    </citation>
    <scope>NUCLEOTIDE SEQUENCE [LARGE SCALE GENOMIC DNA]</scope>
    <source>
        <strain evidence="2 3">DSM 13106</strain>
    </source>
</reference>
<dbReference type="SUPFAM" id="SSF52499">
    <property type="entry name" value="Isochorismatase-like hydrolases"/>
    <property type="match status" value="1"/>
</dbReference>
<dbReference type="Proteomes" id="UP000184389">
    <property type="component" value="Unassembled WGS sequence"/>
</dbReference>
<gene>
    <name evidence="2" type="ORF">SAMN02745180_01317</name>
</gene>
<dbReference type="PANTHER" id="PTHR14119:SF3">
    <property type="entry name" value="ISOCHORISMATASE DOMAIN-CONTAINING PROTEIN 2"/>
    <property type="match status" value="1"/>
</dbReference>
<evidence type="ECO:0000259" key="1">
    <source>
        <dbReference type="Pfam" id="PF00857"/>
    </source>
</evidence>
<dbReference type="OrthoDB" id="9789777at2"/>
<dbReference type="Pfam" id="PF00857">
    <property type="entry name" value="Isochorismatase"/>
    <property type="match status" value="1"/>
</dbReference>
<dbReference type="STRING" id="1123281.SAMN02745180_01317"/>
<dbReference type="EMBL" id="FQXR01000005">
    <property type="protein sequence ID" value="SHH88887.1"/>
    <property type="molecule type" value="Genomic_DNA"/>
</dbReference>
<dbReference type="PANTHER" id="PTHR14119">
    <property type="entry name" value="HYDROLASE"/>
    <property type="match status" value="1"/>
</dbReference>
<dbReference type="InterPro" id="IPR050993">
    <property type="entry name" value="Isochorismatase_domain"/>
</dbReference>
<evidence type="ECO:0000313" key="3">
    <source>
        <dbReference type="Proteomes" id="UP000184389"/>
    </source>
</evidence>
<keyword evidence="3" id="KW-1185">Reference proteome</keyword>
<protein>
    <submittedName>
        <fullName evidence="2">Nicotinamidase-related amidase</fullName>
    </submittedName>
</protein>
<dbReference type="AlphaFoldDB" id="A0A1M5WMX4"/>
<dbReference type="InterPro" id="IPR036380">
    <property type="entry name" value="Isochorismatase-like_sf"/>
</dbReference>
<accession>A0A1M5WMX4</accession>
<evidence type="ECO:0000313" key="2">
    <source>
        <dbReference type="EMBL" id="SHH88887.1"/>
    </source>
</evidence>
<name>A0A1M5WMX4_9FIRM</name>
<proteinExistence type="predicted"/>